<reference evidence="2 3" key="1">
    <citation type="submission" date="2023-07" db="EMBL/GenBank/DDBJ databases">
        <title>Sequencing the genomes of 1000 actinobacteria strains.</title>
        <authorList>
            <person name="Klenk H.-P."/>
        </authorList>
    </citation>
    <scope>NUCLEOTIDE SEQUENCE [LARGE SCALE GENOMIC DNA]</scope>
    <source>
        <strain evidence="2 3">DSM 43749</strain>
    </source>
</reference>
<organism evidence="2 3">
    <name type="scientific">Saccharothrix longispora</name>
    <dbReference type="NCBI Taxonomy" id="33920"/>
    <lineage>
        <taxon>Bacteria</taxon>
        <taxon>Bacillati</taxon>
        <taxon>Actinomycetota</taxon>
        <taxon>Actinomycetes</taxon>
        <taxon>Pseudonocardiales</taxon>
        <taxon>Pseudonocardiaceae</taxon>
        <taxon>Saccharothrix</taxon>
    </lineage>
</organism>
<dbReference type="EMBL" id="JAVDSG010000001">
    <property type="protein sequence ID" value="MDR6598652.1"/>
    <property type="molecule type" value="Genomic_DNA"/>
</dbReference>
<keyword evidence="1" id="KW-0812">Transmembrane</keyword>
<keyword evidence="1" id="KW-1133">Transmembrane helix</keyword>
<feature type="transmembrane region" description="Helical" evidence="1">
    <location>
        <begin position="111"/>
        <end position="127"/>
    </location>
</feature>
<comment type="caution">
    <text evidence="2">The sequence shown here is derived from an EMBL/GenBank/DDBJ whole genome shotgun (WGS) entry which is preliminary data.</text>
</comment>
<dbReference type="RefSeq" id="WP_310313609.1">
    <property type="nucleotide sequence ID" value="NZ_BAAAXB010000001.1"/>
</dbReference>
<proteinExistence type="predicted"/>
<feature type="transmembrane region" description="Helical" evidence="1">
    <location>
        <begin position="55"/>
        <end position="82"/>
    </location>
</feature>
<dbReference type="Proteomes" id="UP001268819">
    <property type="component" value="Unassembled WGS sequence"/>
</dbReference>
<gene>
    <name evidence="2" type="ORF">J2S66_007036</name>
</gene>
<protein>
    <submittedName>
        <fullName evidence="2">Lysylphosphatidylglycerol synthetase-like protein (DUF2156 family)</fullName>
    </submittedName>
</protein>
<evidence type="ECO:0000256" key="1">
    <source>
        <dbReference type="SAM" id="Phobius"/>
    </source>
</evidence>
<evidence type="ECO:0000313" key="3">
    <source>
        <dbReference type="Proteomes" id="UP001268819"/>
    </source>
</evidence>
<sequence>MTTGNDHTGGGGAGSALTGAALLFVLLRLLAVSHYDWHTAFALLHTLDLEDAPGLFLGTFMADSRISSALLVLMVPLTVFYAVGTRSRAAPLATAVLVAFLVAHVLTYHRWWVPVGAVVLTVLVVVVERLRRRPGLTGVVTFVLRRFGYVVGAVALVVAALVATPWVPLERIGTDEPFEGYVMETSPGFLKVLGAQEREFRILRAEDVRSRTELADH</sequence>
<name>A0ABU1Q6X9_9PSEU</name>
<feature type="transmembrane region" description="Helical" evidence="1">
    <location>
        <begin position="12"/>
        <end position="35"/>
    </location>
</feature>
<evidence type="ECO:0000313" key="2">
    <source>
        <dbReference type="EMBL" id="MDR6598652.1"/>
    </source>
</evidence>
<feature type="transmembrane region" description="Helical" evidence="1">
    <location>
        <begin position="147"/>
        <end position="167"/>
    </location>
</feature>
<keyword evidence="1" id="KW-0472">Membrane</keyword>
<keyword evidence="3" id="KW-1185">Reference proteome</keyword>
<accession>A0ABU1Q6X9</accession>